<evidence type="ECO:0000313" key="5">
    <source>
        <dbReference type="Proteomes" id="UP001139409"/>
    </source>
</evidence>
<evidence type="ECO:0000313" key="3">
    <source>
        <dbReference type="EMBL" id="MCA6076275.1"/>
    </source>
</evidence>
<keyword evidence="5" id="KW-1185">Reference proteome</keyword>
<evidence type="ECO:0000256" key="1">
    <source>
        <dbReference type="SAM" id="SignalP"/>
    </source>
</evidence>
<proteinExistence type="predicted"/>
<comment type="caution">
    <text evidence="3">The sequence shown here is derived from an EMBL/GenBank/DDBJ whole genome shotgun (WGS) entry which is preliminary data.</text>
</comment>
<dbReference type="PANTHER" id="PTHR48098">
    <property type="entry name" value="ENTEROCHELIN ESTERASE-RELATED"/>
    <property type="match status" value="1"/>
</dbReference>
<dbReference type="RefSeq" id="WP_225698204.1">
    <property type="nucleotide sequence ID" value="NZ_JAIXNE010000002.1"/>
</dbReference>
<evidence type="ECO:0008006" key="6">
    <source>
        <dbReference type="Google" id="ProtNLM"/>
    </source>
</evidence>
<dbReference type="EMBL" id="JAIXNE010000002">
    <property type="protein sequence ID" value="MCA6075098.1"/>
    <property type="molecule type" value="Genomic_DNA"/>
</dbReference>
<feature type="signal peptide" evidence="1">
    <location>
        <begin position="1"/>
        <end position="23"/>
    </location>
</feature>
<dbReference type="PANTHER" id="PTHR48098:SF3">
    <property type="entry name" value="IRON(III) ENTEROBACTIN ESTERASE"/>
    <property type="match status" value="1"/>
</dbReference>
<reference evidence="3" key="1">
    <citation type="submission" date="2021-09" db="EMBL/GenBank/DDBJ databases">
        <title>Fulvivirga sp. isolated from coastal sediment.</title>
        <authorList>
            <person name="Yu H."/>
        </authorList>
    </citation>
    <scope>NUCLEOTIDE SEQUENCE</scope>
    <source>
        <strain evidence="3">1062</strain>
    </source>
</reference>
<dbReference type="InterPro" id="IPR050583">
    <property type="entry name" value="Mycobacterial_A85_antigen"/>
</dbReference>
<dbReference type="InterPro" id="IPR029058">
    <property type="entry name" value="AB_hydrolase_fold"/>
</dbReference>
<protein>
    <recommendedName>
        <fullName evidence="6">Esterase</fullName>
    </recommendedName>
</protein>
<evidence type="ECO:0000313" key="4">
    <source>
        <dbReference type="EMBL" id="MCA6077403.1"/>
    </source>
</evidence>
<dbReference type="Gene3D" id="3.40.50.1820">
    <property type="entry name" value="alpha/beta hydrolase"/>
    <property type="match status" value="1"/>
</dbReference>
<feature type="chain" id="PRO_5041195015" description="Esterase" evidence="1">
    <location>
        <begin position="24"/>
        <end position="510"/>
    </location>
</feature>
<gene>
    <name evidence="2" type="ORF">LDX50_09465</name>
    <name evidence="3" type="ORF">LDX50_15435</name>
    <name evidence="4" type="ORF">LDX50_21155</name>
</gene>
<name>A0A9X1HQV1_9BACT</name>
<dbReference type="Proteomes" id="UP001139409">
    <property type="component" value="Unassembled WGS sequence"/>
</dbReference>
<dbReference type="Pfam" id="PF00756">
    <property type="entry name" value="Esterase"/>
    <property type="match status" value="1"/>
</dbReference>
<accession>A0A9X1HQV1</accession>
<dbReference type="AlphaFoldDB" id="A0A9X1HQV1"/>
<dbReference type="EMBL" id="JAIXNE010000004">
    <property type="protein sequence ID" value="MCA6077403.1"/>
    <property type="molecule type" value="Genomic_DNA"/>
</dbReference>
<dbReference type="EMBL" id="JAIXNE010000003">
    <property type="protein sequence ID" value="MCA6076275.1"/>
    <property type="molecule type" value="Genomic_DNA"/>
</dbReference>
<keyword evidence="1" id="KW-0732">Signal</keyword>
<evidence type="ECO:0000313" key="2">
    <source>
        <dbReference type="EMBL" id="MCA6075098.1"/>
    </source>
</evidence>
<sequence length="510" mass="58213">MKIIYRSAALMFILMTFSFGSHAQESKLTITISVSDQMKDDFRDAGRLYIFLSQNPQVEPRTQTWPNPMSRTEIFAKNLSGWDMTNPLIIGKTEDWSSTASWNLDNVPAGEYFVQVLWDQDEEESRINAPGNLYSEKQPVNLSDDATAVFSLDKKIGERSITESPLATVIDFKSDTLSSWWKKPVHLKASILFPHNYQPGNVYTIRYNVAGYGGRYTRINYLLNDEKFMSWWDSEEAPQIISVFLDGEGPYGDSYQMDSENSGPYGYALINELIPYIESKYRGTDDAATRFVDGCSTGGWVSLGLQLYYPDTFGGVFSFSPDAIEFENYQLINIYKDENAYYNEFGYKRPVMRSVLGEPMLSLQDFINYENVLSTTNTYVKSGGQFSAHTALYSPKGSDGLPLPVFDPESGEIDHEVAEHWKKYDFKIHAKENWETLGPKIQGKVYIWMGDMDNFYLNPATRAFADFLETTENPKSDAVVEFSPMKGHCENYNYQLTLLKIQEKMAESVR</sequence>
<dbReference type="InterPro" id="IPR000801">
    <property type="entry name" value="Esterase-like"/>
</dbReference>
<dbReference type="SUPFAM" id="SSF53474">
    <property type="entry name" value="alpha/beta-Hydrolases"/>
    <property type="match status" value="1"/>
</dbReference>
<organism evidence="3 5">
    <name type="scientific">Fulvivirga sedimenti</name>
    <dbReference type="NCBI Taxonomy" id="2879465"/>
    <lineage>
        <taxon>Bacteria</taxon>
        <taxon>Pseudomonadati</taxon>
        <taxon>Bacteroidota</taxon>
        <taxon>Cytophagia</taxon>
        <taxon>Cytophagales</taxon>
        <taxon>Fulvivirgaceae</taxon>
        <taxon>Fulvivirga</taxon>
    </lineage>
</organism>